<sequence>MTFKGSAKLKDAKSASELNAASNRRFMNFLVGGLIYGSVFGMGLFK</sequence>
<evidence type="ECO:0000313" key="2">
    <source>
        <dbReference type="EMBL" id="UNM97636.1"/>
    </source>
</evidence>
<name>A0ABY3XA98_9GAMM</name>
<keyword evidence="1" id="KW-0812">Transmembrane</keyword>
<evidence type="ECO:0000256" key="1">
    <source>
        <dbReference type="SAM" id="Phobius"/>
    </source>
</evidence>
<keyword evidence="1" id="KW-1133">Transmembrane helix</keyword>
<evidence type="ECO:0000313" key="3">
    <source>
        <dbReference type="Proteomes" id="UP000829542"/>
    </source>
</evidence>
<feature type="transmembrane region" description="Helical" evidence="1">
    <location>
        <begin position="26"/>
        <end position="45"/>
    </location>
</feature>
<gene>
    <name evidence="2" type="ORF">MMG00_07225</name>
</gene>
<dbReference type="Proteomes" id="UP000829542">
    <property type="component" value="Chromosome"/>
</dbReference>
<keyword evidence="3" id="KW-1185">Reference proteome</keyword>
<dbReference type="RefSeq" id="WP_242153520.1">
    <property type="nucleotide sequence ID" value="NZ_CP093379.1"/>
</dbReference>
<protein>
    <submittedName>
        <fullName evidence="2">Uncharacterized protein</fullName>
    </submittedName>
</protein>
<accession>A0ABY3XA98</accession>
<keyword evidence="1" id="KW-0472">Membrane</keyword>
<dbReference type="EMBL" id="CP093379">
    <property type="protein sequence ID" value="UNM97636.1"/>
    <property type="molecule type" value="Genomic_DNA"/>
</dbReference>
<organism evidence="2 3">
    <name type="scientific">Ignatzschineria rhizosphaerae</name>
    <dbReference type="NCBI Taxonomy" id="2923279"/>
    <lineage>
        <taxon>Bacteria</taxon>
        <taxon>Pseudomonadati</taxon>
        <taxon>Pseudomonadota</taxon>
        <taxon>Gammaproteobacteria</taxon>
        <taxon>Cardiobacteriales</taxon>
        <taxon>Ignatzschineriaceae</taxon>
        <taxon>Ignatzschineria</taxon>
    </lineage>
</organism>
<reference evidence="2 3" key="1">
    <citation type="submission" date="2022-03" db="EMBL/GenBank/DDBJ databases">
        <title>Ignatzschineria rhizosphaerae HR5S32.</title>
        <authorList>
            <person name="Sun J.Q."/>
            <person name="Feng J.Y."/>
        </authorList>
    </citation>
    <scope>NUCLEOTIDE SEQUENCE [LARGE SCALE GENOMIC DNA]</scope>
    <source>
        <strain evidence="2 3">HR5S32</strain>
    </source>
</reference>
<proteinExistence type="predicted"/>